<gene>
    <name evidence="1" type="ORF">CRH09_24190</name>
</gene>
<accession>A0A291RNE7</accession>
<organism evidence="1 2">
    <name type="scientific">Nocardia terpenica</name>
    <dbReference type="NCBI Taxonomy" id="455432"/>
    <lineage>
        <taxon>Bacteria</taxon>
        <taxon>Bacillati</taxon>
        <taxon>Actinomycetota</taxon>
        <taxon>Actinomycetes</taxon>
        <taxon>Mycobacteriales</taxon>
        <taxon>Nocardiaceae</taxon>
        <taxon>Nocardia</taxon>
    </lineage>
</organism>
<protein>
    <submittedName>
        <fullName evidence="1">Uncharacterized protein</fullName>
    </submittedName>
</protein>
<evidence type="ECO:0000313" key="1">
    <source>
        <dbReference type="EMBL" id="ATL68828.1"/>
    </source>
</evidence>
<dbReference type="RefSeq" id="WP_098695890.1">
    <property type="nucleotide sequence ID" value="NZ_CP023778.1"/>
</dbReference>
<sequence length="203" mass="22485">MVATITASATLIGTLGGALVTQRYTLRGKRIDAETASRERAEQRREDARTAAADRMRGTYVELNSRAHYFRSAARRHVAEHAHGRPADSAKLDAAWENYRESYAQAQMILSERALTFASAVSRCMDDARDAVVDIDGRAEGLAHLDDYLYTSLGSAVRMLRHALRADLGTEPADLVPVEDRVAEIERLRYKRIGQDADSPAPK</sequence>
<dbReference type="Proteomes" id="UP000221961">
    <property type="component" value="Chromosome"/>
</dbReference>
<dbReference type="KEGG" id="ntp:CRH09_24190"/>
<dbReference type="GeneID" id="88360443"/>
<proteinExistence type="predicted"/>
<dbReference type="AlphaFoldDB" id="A0A291RNE7"/>
<dbReference type="EMBL" id="CP023778">
    <property type="protein sequence ID" value="ATL68828.1"/>
    <property type="molecule type" value="Genomic_DNA"/>
</dbReference>
<evidence type="ECO:0000313" key="2">
    <source>
        <dbReference type="Proteomes" id="UP000221961"/>
    </source>
</evidence>
<name>A0A291RNE7_9NOCA</name>
<reference evidence="1 2" key="1">
    <citation type="submission" date="2017-10" db="EMBL/GenBank/DDBJ databases">
        <title>Comparative genomics between pathogenic Norcardia.</title>
        <authorList>
            <person name="Zeng L."/>
        </authorList>
    </citation>
    <scope>NUCLEOTIDE SEQUENCE [LARGE SCALE GENOMIC DNA]</scope>
    <source>
        <strain evidence="1 2">NC_YFY_NT001</strain>
    </source>
</reference>